<keyword evidence="3" id="KW-0325">Glycoprotein</keyword>
<feature type="domain" description="Bulb-type lectin" evidence="6">
    <location>
        <begin position="24"/>
        <end position="158"/>
    </location>
</feature>
<dbReference type="Pfam" id="PF00954">
    <property type="entry name" value="S_locus_glycop"/>
    <property type="match status" value="1"/>
</dbReference>
<evidence type="ECO:0000256" key="1">
    <source>
        <dbReference type="ARBA" id="ARBA00022729"/>
    </source>
</evidence>
<evidence type="ECO:0000256" key="5">
    <source>
        <dbReference type="SAM" id="SignalP"/>
    </source>
</evidence>
<evidence type="ECO:0000313" key="8">
    <source>
        <dbReference type="EMBL" id="PON80483.1"/>
    </source>
</evidence>
<feature type="domain" description="Apple" evidence="7">
    <location>
        <begin position="354"/>
        <end position="447"/>
    </location>
</feature>
<proteinExistence type="predicted"/>
<accession>A0A2P5E4M4</accession>
<dbReference type="STRING" id="3476.A0A2P5E4M4"/>
<feature type="chain" id="PRO_5015105114" evidence="5">
    <location>
        <begin position="24"/>
        <end position="524"/>
    </location>
</feature>
<dbReference type="Proteomes" id="UP000237105">
    <property type="component" value="Unassembled WGS sequence"/>
</dbReference>
<dbReference type="CDD" id="cd00028">
    <property type="entry name" value="B_lectin"/>
    <property type="match status" value="1"/>
</dbReference>
<dbReference type="EMBL" id="JXTB01000001">
    <property type="protein sequence ID" value="PON80483.1"/>
    <property type="molecule type" value="Genomic_DNA"/>
</dbReference>
<keyword evidence="4" id="KW-1133">Transmembrane helix</keyword>
<dbReference type="OrthoDB" id="1741851at2759"/>
<keyword evidence="4" id="KW-0472">Membrane</keyword>
<organism evidence="8 9">
    <name type="scientific">Parasponia andersonii</name>
    <name type="common">Sponia andersonii</name>
    <dbReference type="NCBI Taxonomy" id="3476"/>
    <lineage>
        <taxon>Eukaryota</taxon>
        <taxon>Viridiplantae</taxon>
        <taxon>Streptophyta</taxon>
        <taxon>Embryophyta</taxon>
        <taxon>Tracheophyta</taxon>
        <taxon>Spermatophyta</taxon>
        <taxon>Magnoliopsida</taxon>
        <taxon>eudicotyledons</taxon>
        <taxon>Gunneridae</taxon>
        <taxon>Pentapetalae</taxon>
        <taxon>rosids</taxon>
        <taxon>fabids</taxon>
        <taxon>Rosales</taxon>
        <taxon>Cannabaceae</taxon>
        <taxon>Parasponia</taxon>
    </lineage>
</organism>
<feature type="signal peptide" evidence="5">
    <location>
        <begin position="1"/>
        <end position="23"/>
    </location>
</feature>
<dbReference type="AlphaFoldDB" id="A0A2P5E4M4"/>
<evidence type="ECO:0000313" key="9">
    <source>
        <dbReference type="Proteomes" id="UP000237105"/>
    </source>
</evidence>
<dbReference type="SMART" id="SM00108">
    <property type="entry name" value="B_lectin"/>
    <property type="match status" value="1"/>
</dbReference>
<dbReference type="CDD" id="cd01098">
    <property type="entry name" value="PAN_AP_plant"/>
    <property type="match status" value="1"/>
</dbReference>
<feature type="transmembrane region" description="Helical" evidence="4">
    <location>
        <begin position="470"/>
        <end position="494"/>
    </location>
</feature>
<dbReference type="InterPro" id="IPR036426">
    <property type="entry name" value="Bulb-type_lectin_dom_sf"/>
</dbReference>
<name>A0A2P5E4M4_PARAD</name>
<dbReference type="InterPro" id="IPR000858">
    <property type="entry name" value="S_locus_glycoprot_dom"/>
</dbReference>
<dbReference type="PANTHER" id="PTHR32444:SF235">
    <property type="entry name" value="OS01G0783900 PROTEIN"/>
    <property type="match status" value="1"/>
</dbReference>
<gene>
    <name evidence="8" type="ORF">PanWU01x14_000390</name>
</gene>
<dbReference type="Pfam" id="PF08276">
    <property type="entry name" value="PAN_2"/>
    <property type="match status" value="1"/>
</dbReference>
<evidence type="ECO:0000259" key="7">
    <source>
        <dbReference type="PROSITE" id="PS50948"/>
    </source>
</evidence>
<comment type="caution">
    <text evidence="8">The sequence shown here is derived from an EMBL/GenBank/DDBJ whole genome shotgun (WGS) entry which is preliminary data.</text>
</comment>
<dbReference type="Gene3D" id="2.90.10.10">
    <property type="entry name" value="Bulb-type lectin domain"/>
    <property type="match status" value="1"/>
</dbReference>
<dbReference type="PANTHER" id="PTHR32444">
    <property type="entry name" value="BULB-TYPE LECTIN DOMAIN-CONTAINING PROTEIN"/>
    <property type="match status" value="1"/>
</dbReference>
<keyword evidence="2" id="KW-1015">Disulfide bond</keyword>
<reference evidence="9" key="1">
    <citation type="submission" date="2016-06" db="EMBL/GenBank/DDBJ databases">
        <title>Parallel loss of symbiosis genes in relatives of nitrogen-fixing non-legume Parasponia.</title>
        <authorList>
            <person name="Van Velzen R."/>
            <person name="Holmer R."/>
            <person name="Bu F."/>
            <person name="Rutten L."/>
            <person name="Van Zeijl A."/>
            <person name="Liu W."/>
            <person name="Santuari L."/>
            <person name="Cao Q."/>
            <person name="Sharma T."/>
            <person name="Shen D."/>
            <person name="Roswanjaya Y."/>
            <person name="Wardhani T."/>
            <person name="Kalhor M.S."/>
            <person name="Jansen J."/>
            <person name="Van den Hoogen J."/>
            <person name="Gungor B."/>
            <person name="Hartog M."/>
            <person name="Hontelez J."/>
            <person name="Verver J."/>
            <person name="Yang W.-C."/>
            <person name="Schijlen E."/>
            <person name="Repin R."/>
            <person name="Schilthuizen M."/>
            <person name="Schranz E."/>
            <person name="Heidstra R."/>
            <person name="Miyata K."/>
            <person name="Fedorova E."/>
            <person name="Kohlen W."/>
            <person name="Bisseling T."/>
            <person name="Smit S."/>
            <person name="Geurts R."/>
        </authorList>
    </citation>
    <scope>NUCLEOTIDE SEQUENCE [LARGE SCALE GENOMIC DNA]</scope>
    <source>
        <strain evidence="9">cv. WU1-14</strain>
    </source>
</reference>
<dbReference type="InterPro" id="IPR001480">
    <property type="entry name" value="Bulb-type_lectin_dom"/>
</dbReference>
<keyword evidence="9" id="KW-1185">Reference proteome</keyword>
<keyword evidence="1 5" id="KW-0732">Signal</keyword>
<dbReference type="InterPro" id="IPR003609">
    <property type="entry name" value="Pan_app"/>
</dbReference>
<keyword evidence="4" id="KW-0812">Transmembrane</keyword>
<sequence>MAVYESLKMLFFYITFLWCFCSARDTIRQGDLIRDDRGRQTLVSAGGMFELGFFTPRGSTDGKRYVGIWYHKLSPQTVVWVANRKDPVVNSRSRGIVFGITEDGNLKMFDSTSGTAEPYWSSGLASTLSASNRTVTLLDSGNLVLTGYNDELGKITRLWESFEDPTDTFLPGMKMEYEKFTLTSWKDQADPGLGDFRFKIAEGMNQFVIMNKSLTYWKSGEPDKFFSSNKMPRVIVNVLSNFSNGPKCMNTICADSSKKVIPPLSDYSYTRLVINYTGQVVYKNWDKVLSVWTTGWSEPSDRCSVFNVCGSLGICSNDKKRLACTCLPGLKPSLPDKWNFGDYSDGCTRGTKLCSGENETFLSLKIVNVGNPDSTGLPVNNETECRKECFDNCRCQAYSFQASDQKIWQRGNYSPPTDVCWTWFENLIDLQEGNTIGGGHNLFARVALSDLKGRNPQPSKGELLRARMPLFWIVLATVISIIVLSCATISYAIWRRKMAKRGGKGLIWYILHEKMRPFNRNYCM</sequence>
<dbReference type="SUPFAM" id="SSF51110">
    <property type="entry name" value="alpha-D-mannose-specific plant lectins"/>
    <property type="match status" value="1"/>
</dbReference>
<evidence type="ECO:0000256" key="3">
    <source>
        <dbReference type="ARBA" id="ARBA00023180"/>
    </source>
</evidence>
<protein>
    <submittedName>
        <fullName evidence="8">S-locus glycoprotein</fullName>
    </submittedName>
</protein>
<evidence type="ECO:0000256" key="2">
    <source>
        <dbReference type="ARBA" id="ARBA00023157"/>
    </source>
</evidence>
<evidence type="ECO:0000256" key="4">
    <source>
        <dbReference type="SAM" id="Phobius"/>
    </source>
</evidence>
<dbReference type="GO" id="GO:0048544">
    <property type="term" value="P:recognition of pollen"/>
    <property type="evidence" value="ECO:0007669"/>
    <property type="project" value="InterPro"/>
</dbReference>
<dbReference type="PROSITE" id="PS50948">
    <property type="entry name" value="PAN"/>
    <property type="match status" value="1"/>
</dbReference>
<dbReference type="Pfam" id="PF01453">
    <property type="entry name" value="B_lectin"/>
    <property type="match status" value="1"/>
</dbReference>
<dbReference type="PROSITE" id="PS50927">
    <property type="entry name" value="BULB_LECTIN"/>
    <property type="match status" value="1"/>
</dbReference>
<evidence type="ECO:0000259" key="6">
    <source>
        <dbReference type="PROSITE" id="PS50927"/>
    </source>
</evidence>